<sequence length="222" mass="25131">MPEQTRQSWDFGRFFDTLNYFEAIPIISSLQNMFFGSPPPPPPQLQANVVFDFRQPTEQMRELWGALDDVVMGGVSQSGTQLQPEGLAFTGYVSTANSGGFASVRTRNFEPPLDLSNYSGIELRVKGDGQRYKFFLRDGAGWDTVAYAYSFDTANGGWVTVRIPFADMKAVQRARVVQRPPINRGIIYSLQMMLSKFEYDRQLNPHFEAGPFQLLVESIKVY</sequence>
<keyword evidence="4" id="KW-1185">Reference proteome</keyword>
<dbReference type="GO" id="GO:0051082">
    <property type="term" value="F:unfolded protein binding"/>
    <property type="evidence" value="ECO:0007669"/>
    <property type="project" value="TreeGrafter"/>
</dbReference>
<evidence type="ECO:0000256" key="1">
    <source>
        <dbReference type="ARBA" id="ARBA00007884"/>
    </source>
</evidence>
<proteinExistence type="inferred from homology"/>
<dbReference type="RefSeq" id="WP_163698845.1">
    <property type="nucleotide sequence ID" value="NZ_QXHD01000004.1"/>
</dbReference>
<reference evidence="3 4" key="1">
    <citation type="journal article" date="2020" name="Microb. Ecol.">
        <title>Ecogenomics of the Marine Benthic Filamentous Cyanobacterium Adonisia.</title>
        <authorList>
            <person name="Walter J.M."/>
            <person name="Coutinho F.H."/>
            <person name="Leomil L."/>
            <person name="Hargreaves P.I."/>
            <person name="Campeao M.E."/>
            <person name="Vieira V.V."/>
            <person name="Silva B.S."/>
            <person name="Fistarol G.O."/>
            <person name="Salomon P.S."/>
            <person name="Sawabe T."/>
            <person name="Mino S."/>
            <person name="Hosokawa M."/>
            <person name="Miyashita H."/>
            <person name="Maruyama F."/>
            <person name="van Verk M.C."/>
            <person name="Dutilh B.E."/>
            <person name="Thompson C.C."/>
            <person name="Thompson F.L."/>
        </authorList>
    </citation>
    <scope>NUCLEOTIDE SEQUENCE [LARGE SCALE GENOMIC DNA]</scope>
    <source>
        <strain evidence="3 4">CCMR0081</strain>
    </source>
</reference>
<name>A0A6M0RM65_9CYAN</name>
<organism evidence="3 4">
    <name type="scientific">Adonisia turfae CCMR0081</name>
    <dbReference type="NCBI Taxonomy" id="2292702"/>
    <lineage>
        <taxon>Bacteria</taxon>
        <taxon>Bacillati</taxon>
        <taxon>Cyanobacteriota</taxon>
        <taxon>Adonisia</taxon>
        <taxon>Adonisia turfae</taxon>
    </lineage>
</organism>
<comment type="similarity">
    <text evidence="1">Belongs to the CIA30 family.</text>
</comment>
<gene>
    <name evidence="3" type="ORF">DXZ20_14475</name>
</gene>
<comment type="caution">
    <text evidence="3">The sequence shown here is derived from an EMBL/GenBank/DDBJ whole genome shotgun (WGS) entry which is preliminary data.</text>
</comment>
<dbReference type="Gene3D" id="2.60.120.430">
    <property type="entry name" value="Galactose-binding lectin"/>
    <property type="match status" value="1"/>
</dbReference>
<protein>
    <submittedName>
        <fullName evidence="3">CIA30 family protein</fullName>
    </submittedName>
</protein>
<dbReference type="PANTHER" id="PTHR13194:SF19">
    <property type="entry name" value="NAD(P)-BINDING ROSSMANN-FOLD SUPERFAMILY PROTEIN"/>
    <property type="match status" value="1"/>
</dbReference>
<dbReference type="Proteomes" id="UP000481033">
    <property type="component" value="Unassembled WGS sequence"/>
</dbReference>
<evidence type="ECO:0000259" key="2">
    <source>
        <dbReference type="Pfam" id="PF08547"/>
    </source>
</evidence>
<accession>A0A6M0RM65</accession>
<dbReference type="InterPro" id="IPR039131">
    <property type="entry name" value="NDUFAF1"/>
</dbReference>
<evidence type="ECO:0000313" key="4">
    <source>
        <dbReference type="Proteomes" id="UP000481033"/>
    </source>
</evidence>
<evidence type="ECO:0000313" key="3">
    <source>
        <dbReference type="EMBL" id="NEZ56863.1"/>
    </source>
</evidence>
<dbReference type="SUPFAM" id="SSF49785">
    <property type="entry name" value="Galactose-binding domain-like"/>
    <property type="match status" value="1"/>
</dbReference>
<feature type="domain" description="NADH:ubiquinone oxidoreductase intermediate-associated protein 30" evidence="2">
    <location>
        <begin position="51"/>
        <end position="216"/>
    </location>
</feature>
<dbReference type="InterPro" id="IPR008979">
    <property type="entry name" value="Galactose-bd-like_sf"/>
</dbReference>
<dbReference type="AlphaFoldDB" id="A0A6M0RM65"/>
<dbReference type="InterPro" id="IPR013857">
    <property type="entry name" value="NADH-UbQ_OxRdtase-assoc_prot30"/>
</dbReference>
<dbReference type="PANTHER" id="PTHR13194">
    <property type="entry name" value="COMPLEX I INTERMEDIATE-ASSOCIATED PROTEIN 30"/>
    <property type="match status" value="1"/>
</dbReference>
<dbReference type="Pfam" id="PF08547">
    <property type="entry name" value="CIA30"/>
    <property type="match status" value="1"/>
</dbReference>
<dbReference type="EMBL" id="QXHD01000004">
    <property type="protein sequence ID" value="NEZ56863.1"/>
    <property type="molecule type" value="Genomic_DNA"/>
</dbReference>
<dbReference type="GO" id="GO:0010257">
    <property type="term" value="P:NADH dehydrogenase complex assembly"/>
    <property type="evidence" value="ECO:0007669"/>
    <property type="project" value="TreeGrafter"/>
</dbReference>